<dbReference type="InterPro" id="IPR027304">
    <property type="entry name" value="Trigger_fact/SurA_dom_sf"/>
</dbReference>
<dbReference type="InterPro" id="IPR050245">
    <property type="entry name" value="PrsA_foldase"/>
</dbReference>
<gene>
    <name evidence="2" type="primary">prsA</name>
    <name evidence="2" type="ORF">SCFA_990017</name>
</gene>
<dbReference type="EC" id="5.2.1.8" evidence="2"/>
<protein>
    <submittedName>
        <fullName evidence="2">Peptidylprolyl isomerase</fullName>
        <ecNumber evidence="2">5.2.1.8</ecNumber>
    </submittedName>
</protein>
<dbReference type="SUPFAM" id="SSF54534">
    <property type="entry name" value="FKBP-like"/>
    <property type="match status" value="1"/>
</dbReference>
<dbReference type="GO" id="GO:0003755">
    <property type="term" value="F:peptidyl-prolyl cis-trans isomerase activity"/>
    <property type="evidence" value="ECO:0007669"/>
    <property type="project" value="UniProtKB-EC"/>
</dbReference>
<dbReference type="EMBL" id="CAADRM010000168">
    <property type="protein sequence ID" value="VFU19198.1"/>
    <property type="molecule type" value="Genomic_DNA"/>
</dbReference>
<dbReference type="PANTHER" id="PTHR47245:SF2">
    <property type="entry name" value="PEPTIDYL-PROLYL CIS-TRANS ISOMERASE HP_0175-RELATED"/>
    <property type="match status" value="1"/>
</dbReference>
<evidence type="ECO:0000313" key="2">
    <source>
        <dbReference type="EMBL" id="VFU19198.1"/>
    </source>
</evidence>
<name>A0A485M634_9ZZZZ</name>
<keyword evidence="2" id="KW-0413">Isomerase</keyword>
<proteinExistence type="predicted"/>
<feature type="domain" description="PpiC" evidence="1">
    <location>
        <begin position="167"/>
        <end position="257"/>
    </location>
</feature>
<dbReference type="SUPFAM" id="SSF109998">
    <property type="entry name" value="Triger factor/SurA peptide-binding domain-like"/>
    <property type="match status" value="1"/>
</dbReference>
<accession>A0A485M634</accession>
<dbReference type="PANTHER" id="PTHR47245">
    <property type="entry name" value="PEPTIDYLPROLYL ISOMERASE"/>
    <property type="match status" value="1"/>
</dbReference>
<dbReference type="Pfam" id="PF13145">
    <property type="entry name" value="Rotamase_2"/>
    <property type="match status" value="1"/>
</dbReference>
<sequence>MFRMKYAIFSLALLSMLLGACSDRKNTCLIQVGDVCINRQTFEERMARFAEESMITSQDQLEAMKPVFVNNIIEEELVLQHARKGFVTVSDEEVDIAMKGLLEGIDKEGLDRLLTEESRNIDDMREFVRKRALIKRTIEREVHKDIVVTAEQIRQYYEAHKDEFVLEPTVELYHVFMKNNYQAKEALKRLRSGMSLEAVAREFGEAEGVEESSGFMGVFAQGDLPKDVEEVVFSIPPRRYSNIIKTQRGYHIFYVANKTEGGTLSLIEASDQIREKLVEESFEKKYATWIEDLKKEYRVEVNWSGIHEVSISG</sequence>
<dbReference type="PROSITE" id="PS50198">
    <property type="entry name" value="PPIC_PPIASE_2"/>
    <property type="match status" value="1"/>
</dbReference>
<dbReference type="PROSITE" id="PS51257">
    <property type="entry name" value="PROKAR_LIPOPROTEIN"/>
    <property type="match status" value="1"/>
</dbReference>
<dbReference type="AlphaFoldDB" id="A0A485M634"/>
<dbReference type="InterPro" id="IPR046357">
    <property type="entry name" value="PPIase_dom_sf"/>
</dbReference>
<dbReference type="InterPro" id="IPR000297">
    <property type="entry name" value="PPIase_PpiC"/>
</dbReference>
<evidence type="ECO:0000259" key="1">
    <source>
        <dbReference type="PROSITE" id="PS50198"/>
    </source>
</evidence>
<reference evidence="2" key="1">
    <citation type="submission" date="2019-03" db="EMBL/GenBank/DDBJ databases">
        <authorList>
            <person name="Hao L."/>
        </authorList>
    </citation>
    <scope>NUCLEOTIDE SEQUENCE</scope>
</reference>
<dbReference type="Gene3D" id="3.10.50.40">
    <property type="match status" value="1"/>
</dbReference>
<dbReference type="Pfam" id="PF13624">
    <property type="entry name" value="SurA_N_3"/>
    <property type="match status" value="1"/>
</dbReference>
<organism evidence="2">
    <name type="scientific">anaerobic digester metagenome</name>
    <dbReference type="NCBI Taxonomy" id="1263854"/>
    <lineage>
        <taxon>unclassified sequences</taxon>
        <taxon>metagenomes</taxon>
        <taxon>ecological metagenomes</taxon>
    </lineage>
</organism>
<dbReference type="Gene3D" id="1.10.4030.10">
    <property type="entry name" value="Porin chaperone SurA, peptide-binding domain"/>
    <property type="match status" value="1"/>
</dbReference>